<keyword evidence="4" id="KW-0472">Membrane</keyword>
<dbReference type="GO" id="GO:0007165">
    <property type="term" value="P:signal transduction"/>
    <property type="evidence" value="ECO:0007669"/>
    <property type="project" value="UniProtKB-KW"/>
</dbReference>
<name>W7Y0Y2_9BACT</name>
<feature type="domain" description="Methyl-accepting transducer" evidence="5">
    <location>
        <begin position="373"/>
        <end position="588"/>
    </location>
</feature>
<dbReference type="PROSITE" id="PS50885">
    <property type="entry name" value="HAMP"/>
    <property type="match status" value="1"/>
</dbReference>
<accession>W7Y0Y2</accession>
<dbReference type="InterPro" id="IPR004089">
    <property type="entry name" value="MCPsignal_dom"/>
</dbReference>
<dbReference type="GO" id="GO:0005886">
    <property type="term" value="C:plasma membrane"/>
    <property type="evidence" value="ECO:0007669"/>
    <property type="project" value="TreeGrafter"/>
</dbReference>
<gene>
    <name evidence="7" type="ORF">JCM21142_224</name>
</gene>
<dbReference type="InterPro" id="IPR051310">
    <property type="entry name" value="MCP_chemotaxis"/>
</dbReference>
<dbReference type="PROSITE" id="PS50111">
    <property type="entry name" value="CHEMOTAXIS_TRANSDUC_2"/>
    <property type="match status" value="1"/>
</dbReference>
<keyword evidence="3" id="KW-0807">Transducer</keyword>
<sequence>MNLSSIRSKILVSFGVLVLVVVIALSTTFFYTISNTLKKDIRTDKLFNFLEASQADLRTVFEKAIESSITIASDPGIRMWFEGGEKDELLKQLTLDKLNAIKNDFGYMAIFAANAKTHNFWTGDRKLLEVLNESDPDDSWFFTTLEKGLKVTTNFDFNLELNETALWINVLMGDPAHPTGIAGIGLNPSKMVNTLNTKRFSKNSYLCIIDDSGTIKLSQNKNHINNQLDSIFNSSIAQQIYQSKGKILLSDTELNDDKYEIAAMDIGATHHKIILTLPSSELASLVNPIRNYSIIIGFIFLVLAIIISYAIARSLTNPILRLKNIATLLSNGELRVHIDQDLKQRKDEIGQLSATFNEMKHRISDVIKQVKNTGMHISEGGQQLAHSANELSSRSMQQASSSEEVSASMEEMGANIEQNADNSKHSEQIMNQAYNNTIEGGEKISKAFEAVKSISQKIQVIEDIAYQTNILSLNAAVEAARAGEEGKGFAVVASEVRKLAERSRLSANEITKSTTNMVEAAERAREIFELLIPNIQKANNLAVEISASSAEQHEGARQINKSIIELDSVSQGNASAADTISQLTESFSEEIKKLNDVISFFKLA</sequence>
<evidence type="ECO:0000259" key="6">
    <source>
        <dbReference type="PROSITE" id="PS50885"/>
    </source>
</evidence>
<proteinExistence type="inferred from homology"/>
<feature type="transmembrane region" description="Helical" evidence="4">
    <location>
        <begin position="12"/>
        <end position="33"/>
    </location>
</feature>
<dbReference type="Pfam" id="PF00672">
    <property type="entry name" value="HAMP"/>
    <property type="match status" value="1"/>
</dbReference>
<comment type="caution">
    <text evidence="7">The sequence shown here is derived from an EMBL/GenBank/DDBJ whole genome shotgun (WGS) entry which is preliminary data.</text>
</comment>
<dbReference type="PANTHER" id="PTHR43531:SF11">
    <property type="entry name" value="METHYL-ACCEPTING CHEMOTAXIS PROTEIN 3"/>
    <property type="match status" value="1"/>
</dbReference>
<dbReference type="EMBL" id="BAMD01000002">
    <property type="protein sequence ID" value="GAF01612.1"/>
    <property type="molecule type" value="Genomic_DNA"/>
</dbReference>
<keyword evidence="1" id="KW-0145">Chemotaxis</keyword>
<dbReference type="GO" id="GO:0004888">
    <property type="term" value="F:transmembrane signaling receptor activity"/>
    <property type="evidence" value="ECO:0007669"/>
    <property type="project" value="TreeGrafter"/>
</dbReference>
<evidence type="ECO:0000256" key="1">
    <source>
        <dbReference type="ARBA" id="ARBA00022500"/>
    </source>
</evidence>
<dbReference type="AlphaFoldDB" id="W7Y0Y2"/>
<evidence type="ECO:0000313" key="7">
    <source>
        <dbReference type="EMBL" id="GAF01612.1"/>
    </source>
</evidence>
<dbReference type="STRING" id="869213.GCA_000517085_03265"/>
<reference evidence="7 8" key="1">
    <citation type="journal article" date="2014" name="Genome Announc.">
        <title>Draft Genome Sequence of Cytophaga fermentans JCM 21142T, a Facultative Anaerobe Isolated from Marine Mud.</title>
        <authorList>
            <person name="Starns D."/>
            <person name="Oshima K."/>
            <person name="Suda W."/>
            <person name="Iino T."/>
            <person name="Yuki M."/>
            <person name="Inoue J."/>
            <person name="Kitamura K."/>
            <person name="Iida T."/>
            <person name="Darby A."/>
            <person name="Hattori M."/>
            <person name="Ohkuma M."/>
        </authorList>
    </citation>
    <scope>NUCLEOTIDE SEQUENCE [LARGE SCALE GENOMIC DNA]</scope>
    <source>
        <strain evidence="7 8">JCM 21142</strain>
    </source>
</reference>
<evidence type="ECO:0000256" key="2">
    <source>
        <dbReference type="ARBA" id="ARBA00029447"/>
    </source>
</evidence>
<dbReference type="Gene3D" id="1.10.287.950">
    <property type="entry name" value="Methyl-accepting chemotaxis protein"/>
    <property type="match status" value="1"/>
</dbReference>
<dbReference type="InterPro" id="IPR003660">
    <property type="entry name" value="HAMP_dom"/>
</dbReference>
<comment type="similarity">
    <text evidence="2">Belongs to the methyl-accepting chemotaxis (MCP) protein family.</text>
</comment>
<dbReference type="SUPFAM" id="SSF58104">
    <property type="entry name" value="Methyl-accepting chemotaxis protein (MCP) signaling domain"/>
    <property type="match status" value="1"/>
</dbReference>
<protein>
    <submittedName>
        <fullName evidence="7">Serine chemoreceptor protein</fullName>
    </submittedName>
</protein>
<keyword evidence="7" id="KW-0675">Receptor</keyword>
<dbReference type="Pfam" id="PF00015">
    <property type="entry name" value="MCPsignal"/>
    <property type="match status" value="1"/>
</dbReference>
<dbReference type="PANTHER" id="PTHR43531">
    <property type="entry name" value="PROTEIN ICFG"/>
    <property type="match status" value="1"/>
</dbReference>
<evidence type="ECO:0000259" key="5">
    <source>
        <dbReference type="PROSITE" id="PS50111"/>
    </source>
</evidence>
<organism evidence="7 8">
    <name type="scientific">Saccharicrinis fermentans DSM 9555 = JCM 21142</name>
    <dbReference type="NCBI Taxonomy" id="869213"/>
    <lineage>
        <taxon>Bacteria</taxon>
        <taxon>Pseudomonadati</taxon>
        <taxon>Bacteroidota</taxon>
        <taxon>Bacteroidia</taxon>
        <taxon>Marinilabiliales</taxon>
        <taxon>Marinilabiliaceae</taxon>
        <taxon>Saccharicrinis</taxon>
    </lineage>
</organism>
<evidence type="ECO:0000313" key="8">
    <source>
        <dbReference type="Proteomes" id="UP000019402"/>
    </source>
</evidence>
<dbReference type="GO" id="GO:0006935">
    <property type="term" value="P:chemotaxis"/>
    <property type="evidence" value="ECO:0007669"/>
    <property type="project" value="UniProtKB-KW"/>
</dbReference>
<dbReference type="SMART" id="SM00304">
    <property type="entry name" value="HAMP"/>
    <property type="match status" value="1"/>
</dbReference>
<dbReference type="CDD" id="cd06225">
    <property type="entry name" value="HAMP"/>
    <property type="match status" value="1"/>
</dbReference>
<dbReference type="OrthoDB" id="1113948at2"/>
<keyword evidence="4" id="KW-1133">Transmembrane helix</keyword>
<dbReference type="eggNOG" id="COG0840">
    <property type="taxonomic scope" value="Bacteria"/>
</dbReference>
<dbReference type="RefSeq" id="WP_052343249.1">
    <property type="nucleotide sequence ID" value="NZ_BAMD01000002.1"/>
</dbReference>
<dbReference type="SMART" id="SM00283">
    <property type="entry name" value="MA"/>
    <property type="match status" value="1"/>
</dbReference>
<dbReference type="Gene3D" id="3.30.450.20">
    <property type="entry name" value="PAS domain"/>
    <property type="match status" value="1"/>
</dbReference>
<evidence type="ECO:0000256" key="4">
    <source>
        <dbReference type="SAM" id="Phobius"/>
    </source>
</evidence>
<evidence type="ECO:0000256" key="3">
    <source>
        <dbReference type="PROSITE-ProRule" id="PRU00284"/>
    </source>
</evidence>
<feature type="transmembrane region" description="Helical" evidence="4">
    <location>
        <begin position="292"/>
        <end position="312"/>
    </location>
</feature>
<feature type="domain" description="HAMP" evidence="6">
    <location>
        <begin position="313"/>
        <end position="368"/>
    </location>
</feature>
<dbReference type="Proteomes" id="UP000019402">
    <property type="component" value="Unassembled WGS sequence"/>
</dbReference>
<keyword evidence="8" id="KW-1185">Reference proteome</keyword>
<keyword evidence="4" id="KW-0812">Transmembrane</keyword>